<gene>
    <name evidence="1" type="ORF">L3X38_000145</name>
</gene>
<accession>A0AAD4URY6</accession>
<dbReference type="AlphaFoldDB" id="A0AAD4URY6"/>
<reference evidence="1 2" key="1">
    <citation type="journal article" date="2022" name="G3 (Bethesda)">
        <title>Whole-genome sequence and methylome profiling of the almond [Prunus dulcis (Mill.) D.A. Webb] cultivar 'Nonpareil'.</title>
        <authorList>
            <person name="D'Amico-Willman K.M."/>
            <person name="Ouma W.Z."/>
            <person name="Meulia T."/>
            <person name="Sideli G.M."/>
            <person name="Gradziel T.M."/>
            <person name="Fresnedo-Ramirez J."/>
        </authorList>
    </citation>
    <scope>NUCLEOTIDE SEQUENCE [LARGE SCALE GENOMIC DNA]</scope>
    <source>
        <strain evidence="1">Clone GOH B32 T37-40</strain>
    </source>
</reference>
<keyword evidence="2" id="KW-1185">Reference proteome</keyword>
<organism evidence="1 2">
    <name type="scientific">Prunus dulcis</name>
    <name type="common">Almond</name>
    <name type="synonym">Amygdalus dulcis</name>
    <dbReference type="NCBI Taxonomy" id="3755"/>
    <lineage>
        <taxon>Eukaryota</taxon>
        <taxon>Viridiplantae</taxon>
        <taxon>Streptophyta</taxon>
        <taxon>Embryophyta</taxon>
        <taxon>Tracheophyta</taxon>
        <taxon>Spermatophyta</taxon>
        <taxon>Magnoliopsida</taxon>
        <taxon>eudicotyledons</taxon>
        <taxon>Gunneridae</taxon>
        <taxon>Pentapetalae</taxon>
        <taxon>rosids</taxon>
        <taxon>fabids</taxon>
        <taxon>Rosales</taxon>
        <taxon>Rosaceae</taxon>
        <taxon>Amygdaloideae</taxon>
        <taxon>Amygdaleae</taxon>
        <taxon>Prunus</taxon>
    </lineage>
</organism>
<proteinExistence type="predicted"/>
<evidence type="ECO:0000313" key="1">
    <source>
        <dbReference type="EMBL" id="KAI5311248.1"/>
    </source>
</evidence>
<protein>
    <submittedName>
        <fullName evidence="1">Uncharacterized protein</fullName>
    </submittedName>
</protein>
<dbReference type="Proteomes" id="UP001054821">
    <property type="component" value="Unassembled WGS sequence"/>
</dbReference>
<comment type="caution">
    <text evidence="1">The sequence shown here is derived from an EMBL/GenBank/DDBJ whole genome shotgun (WGS) entry which is preliminary data.</text>
</comment>
<evidence type="ECO:0000313" key="2">
    <source>
        <dbReference type="Proteomes" id="UP001054821"/>
    </source>
</evidence>
<sequence length="100" mass="11265">MASRAMLRRKRIVKDGVVSGATPAALMEFFDDRRCRCTSLYLHKSSSGLGHYHGSQKSESWGFSSIIVHMHRGNNDDNNDKVSVPKDEFRLLGGWYAVGY</sequence>
<dbReference type="EMBL" id="JAJFAZ020000057">
    <property type="protein sequence ID" value="KAI5311248.1"/>
    <property type="molecule type" value="Genomic_DNA"/>
</dbReference>
<name>A0AAD4URY6_PRUDU</name>